<evidence type="ECO:0000256" key="1">
    <source>
        <dbReference type="ARBA" id="ARBA00005614"/>
    </source>
</evidence>
<dbReference type="Proteomes" id="UP000266489">
    <property type="component" value="Unassembled WGS sequence"/>
</dbReference>
<keyword evidence="4 7" id="KW-0378">Hydrolase</keyword>
<name>A0A398D177_9BACT</name>
<keyword evidence="9" id="KW-1185">Reference proteome</keyword>
<dbReference type="EMBL" id="QXIU01000100">
    <property type="protein sequence ID" value="RIE11921.1"/>
    <property type="molecule type" value="Genomic_DNA"/>
</dbReference>
<protein>
    <recommendedName>
        <fullName evidence="2 4">acylphosphatase</fullName>
        <ecNumber evidence="2 4">3.6.1.7</ecNumber>
    </recommendedName>
</protein>
<dbReference type="PROSITE" id="PS00150">
    <property type="entry name" value="ACYLPHOSPHATASE_1"/>
    <property type="match status" value="1"/>
</dbReference>
<dbReference type="PANTHER" id="PTHR47268">
    <property type="entry name" value="ACYLPHOSPHATASE"/>
    <property type="match status" value="1"/>
</dbReference>
<comment type="caution">
    <text evidence="7">The sequence shown here is derived from an EMBL/GenBank/DDBJ whole genome shotgun (WGS) entry which is preliminary data.</text>
</comment>
<dbReference type="EC" id="3.6.1.7" evidence="2 4"/>
<dbReference type="PANTHER" id="PTHR47268:SF4">
    <property type="entry name" value="ACYLPHOSPHATASE"/>
    <property type="match status" value="1"/>
</dbReference>
<dbReference type="InterPro" id="IPR001792">
    <property type="entry name" value="Acylphosphatase-like_dom"/>
</dbReference>
<evidence type="ECO:0000256" key="2">
    <source>
        <dbReference type="ARBA" id="ARBA00012150"/>
    </source>
</evidence>
<proteinExistence type="inferred from homology"/>
<evidence type="ECO:0000313" key="9">
    <source>
        <dbReference type="Proteomes" id="UP000266260"/>
    </source>
</evidence>
<evidence type="ECO:0000256" key="3">
    <source>
        <dbReference type="ARBA" id="ARBA00047645"/>
    </source>
</evidence>
<reference evidence="9 10" key="1">
    <citation type="submission" date="2018-09" db="EMBL/GenBank/DDBJ databases">
        <title>Discovery and Ecogenomic Context for Candidatus Cryosericales, a Global Caldiserica Order Active in Thawing Permafrost.</title>
        <authorList>
            <person name="Martinez M.A."/>
            <person name="Woodcroft B.J."/>
            <person name="Ignacio Espinoza J.C."/>
            <person name="Zayed A."/>
            <person name="Singleton C.M."/>
            <person name="Boyd J."/>
            <person name="Li Y.-F."/>
            <person name="Purvine S."/>
            <person name="Maughan H."/>
            <person name="Hodgkins S.B."/>
            <person name="Anderson D."/>
            <person name="Sederholm M."/>
            <person name="Temperton B."/>
            <person name="Saleska S.R."/>
            <person name="Tyson G.W."/>
            <person name="Rich V.I."/>
        </authorList>
    </citation>
    <scope>NUCLEOTIDE SEQUENCE [LARGE SCALE GENOMIC DNA]</scope>
    <source>
        <strain evidence="8 10">SMC5</strain>
        <strain evidence="7 9">SMC6</strain>
    </source>
</reference>
<evidence type="ECO:0000256" key="4">
    <source>
        <dbReference type="PROSITE-ProRule" id="PRU00520"/>
    </source>
</evidence>
<evidence type="ECO:0000313" key="10">
    <source>
        <dbReference type="Proteomes" id="UP000266489"/>
    </source>
</evidence>
<comment type="catalytic activity">
    <reaction evidence="3 4">
        <text>an acyl phosphate + H2O = a carboxylate + phosphate + H(+)</text>
        <dbReference type="Rhea" id="RHEA:14965"/>
        <dbReference type="ChEBI" id="CHEBI:15377"/>
        <dbReference type="ChEBI" id="CHEBI:15378"/>
        <dbReference type="ChEBI" id="CHEBI:29067"/>
        <dbReference type="ChEBI" id="CHEBI:43474"/>
        <dbReference type="ChEBI" id="CHEBI:59918"/>
        <dbReference type="EC" id="3.6.1.7"/>
    </reaction>
</comment>
<evidence type="ECO:0000256" key="5">
    <source>
        <dbReference type="RuleBase" id="RU004168"/>
    </source>
</evidence>
<dbReference type="InterPro" id="IPR020456">
    <property type="entry name" value="Acylphosphatase"/>
</dbReference>
<evidence type="ECO:0000313" key="8">
    <source>
        <dbReference type="EMBL" id="RIE11921.1"/>
    </source>
</evidence>
<feature type="domain" description="Acylphosphatase-like" evidence="6">
    <location>
        <begin position="5"/>
        <end position="83"/>
    </location>
</feature>
<dbReference type="EMBL" id="QXIT01000064">
    <property type="protein sequence ID" value="RIE08882.1"/>
    <property type="molecule type" value="Genomic_DNA"/>
</dbReference>
<gene>
    <name evidence="8" type="ORF">SMC5_04005</name>
    <name evidence="7" type="ORF">SMC6_03470</name>
</gene>
<dbReference type="InterPro" id="IPR036046">
    <property type="entry name" value="Acylphosphatase-like_dom_sf"/>
</dbReference>
<evidence type="ECO:0000259" key="6">
    <source>
        <dbReference type="PROSITE" id="PS51160"/>
    </source>
</evidence>
<dbReference type="Pfam" id="PF00708">
    <property type="entry name" value="Acylphosphatase"/>
    <property type="match status" value="1"/>
</dbReference>
<feature type="active site" evidence="4">
    <location>
        <position position="38"/>
    </location>
</feature>
<accession>A0A398D177</accession>
<dbReference type="InterPro" id="IPR017968">
    <property type="entry name" value="Acylphosphatase_CS"/>
</dbReference>
<dbReference type="GO" id="GO:0003998">
    <property type="term" value="F:acylphosphatase activity"/>
    <property type="evidence" value="ECO:0007669"/>
    <property type="project" value="UniProtKB-EC"/>
</dbReference>
<dbReference type="Proteomes" id="UP000266260">
    <property type="component" value="Unassembled WGS sequence"/>
</dbReference>
<sequence>MPLKNLVADVSGMVQGVGFRYFVEQTAVQLGIDARAENMEDGTVHIVASGDEQRLLRLVELVRQGSRYSSVDHVDYVITDRCA</sequence>
<dbReference type="Gene3D" id="3.30.70.100">
    <property type="match status" value="1"/>
</dbReference>
<organism evidence="7 9">
    <name type="scientific">Candidatus Cryosericum odellii</name>
    <dbReference type="NCBI Taxonomy" id="2290917"/>
    <lineage>
        <taxon>Bacteria</taxon>
        <taxon>Pseudomonadati</taxon>
        <taxon>Caldisericota/Cryosericota group</taxon>
        <taxon>Candidatus Cryosericota</taxon>
        <taxon>Candidatus Cryosericia</taxon>
        <taxon>Candidatus Cryosericales</taxon>
        <taxon>Candidatus Cryosericaceae</taxon>
        <taxon>Candidatus Cryosericum</taxon>
    </lineage>
</organism>
<accession>A0A398DM48</accession>
<feature type="active site" evidence="4">
    <location>
        <position position="20"/>
    </location>
</feature>
<dbReference type="PROSITE" id="PS51160">
    <property type="entry name" value="ACYLPHOSPHATASE_3"/>
    <property type="match status" value="1"/>
</dbReference>
<dbReference type="SUPFAM" id="SSF54975">
    <property type="entry name" value="Acylphosphatase/BLUF domain-like"/>
    <property type="match status" value="1"/>
</dbReference>
<evidence type="ECO:0000313" key="7">
    <source>
        <dbReference type="EMBL" id="RIE08882.1"/>
    </source>
</evidence>
<comment type="similarity">
    <text evidence="1 5">Belongs to the acylphosphatase family.</text>
</comment>
<dbReference type="AlphaFoldDB" id="A0A398D177"/>